<name>A0A558QZ32_9SPHN</name>
<dbReference type="InterPro" id="IPR002931">
    <property type="entry name" value="Transglutaminase-like"/>
</dbReference>
<dbReference type="Pfam" id="PF08379">
    <property type="entry name" value="Bact_transglu_N"/>
    <property type="match status" value="1"/>
</dbReference>
<dbReference type="InterPro" id="IPR013589">
    <property type="entry name" value="Bac_transglu_N"/>
</dbReference>
<evidence type="ECO:0000313" key="2">
    <source>
        <dbReference type="EMBL" id="TVV72358.1"/>
    </source>
</evidence>
<dbReference type="EMBL" id="VNIM01000066">
    <property type="protein sequence ID" value="TVV72358.1"/>
    <property type="molecule type" value="Genomic_DNA"/>
</dbReference>
<dbReference type="InterPro" id="IPR038765">
    <property type="entry name" value="Papain-like_cys_pep_sf"/>
</dbReference>
<protein>
    <submittedName>
        <fullName evidence="2">Transglutaminase family protein</fullName>
    </submittedName>
</protein>
<evidence type="ECO:0000259" key="1">
    <source>
        <dbReference type="SMART" id="SM00460"/>
    </source>
</evidence>
<accession>A0A558QZ32</accession>
<dbReference type="SUPFAM" id="SSF54001">
    <property type="entry name" value="Cysteine proteinases"/>
    <property type="match status" value="1"/>
</dbReference>
<organism evidence="2 3">
    <name type="scientific">Alterirhizorhabdus solaris</name>
    <dbReference type="NCBI Taxonomy" id="2529389"/>
    <lineage>
        <taxon>Bacteria</taxon>
        <taxon>Pseudomonadati</taxon>
        <taxon>Pseudomonadota</taxon>
        <taxon>Alphaproteobacteria</taxon>
        <taxon>Sphingomonadales</taxon>
        <taxon>Rhizorhabdaceae</taxon>
        <taxon>Alterirhizorhabdus</taxon>
    </lineage>
</organism>
<reference evidence="2 3" key="1">
    <citation type="submission" date="2019-07" db="EMBL/GenBank/DDBJ databases">
        <title>Sphingomonas solaris sp. nov., isolated from a solar panel from Boston, Massachusetts.</title>
        <authorList>
            <person name="Tanner K."/>
            <person name="Pascual J."/>
            <person name="Mancuso C."/>
            <person name="Pereto J."/>
            <person name="Khalil A."/>
            <person name="Vilanova C."/>
        </authorList>
    </citation>
    <scope>NUCLEOTIDE SEQUENCE [LARGE SCALE GENOMIC DNA]</scope>
    <source>
        <strain evidence="2 3">R4DWN</strain>
    </source>
</reference>
<dbReference type="Proteomes" id="UP000318681">
    <property type="component" value="Unassembled WGS sequence"/>
</dbReference>
<dbReference type="AlphaFoldDB" id="A0A558QZ32"/>
<evidence type="ECO:0000313" key="3">
    <source>
        <dbReference type="Proteomes" id="UP000318681"/>
    </source>
</evidence>
<dbReference type="Gene3D" id="3.10.620.30">
    <property type="match status" value="1"/>
</dbReference>
<keyword evidence="3" id="KW-1185">Reference proteome</keyword>
<sequence>MRLFIDHRTDYRFSEPQARIVQLLRLTPTSNEGQNIIDWRIDVDCNARLRRARDGFGNETHMLYIDGPIDRVTLSVTGEVLTDDRAGMLSGAVEPLPPMLYLQTTPATRPGAALDDFAEQVKAAGGSALSRAHRLNEALADRMTFDPGRHAGARDAASTFAEGHGACQDLAQVLVAAARAMGLPARYISGHRFSDVEGSKVQEATHAWAEVHVEDYGWIGFDPSTGRCPDDRYVRVAAALDFRGAAPLSGTRTGGGFEELEVGVRVGTSQAVVQ</sequence>
<dbReference type="PANTHER" id="PTHR33490:SF6">
    <property type="entry name" value="SLL1049 PROTEIN"/>
    <property type="match status" value="1"/>
</dbReference>
<dbReference type="PANTHER" id="PTHR33490">
    <property type="entry name" value="BLR5614 PROTEIN-RELATED"/>
    <property type="match status" value="1"/>
</dbReference>
<feature type="domain" description="Transglutaminase-like" evidence="1">
    <location>
        <begin position="159"/>
        <end position="225"/>
    </location>
</feature>
<dbReference type="RefSeq" id="WP_145153540.1">
    <property type="nucleotide sequence ID" value="NZ_VNIM01000066.1"/>
</dbReference>
<gene>
    <name evidence="2" type="ORF">FOY91_14720</name>
</gene>
<dbReference type="Pfam" id="PF01841">
    <property type="entry name" value="Transglut_core"/>
    <property type="match status" value="1"/>
</dbReference>
<dbReference type="SMART" id="SM00460">
    <property type="entry name" value="TGc"/>
    <property type="match status" value="1"/>
</dbReference>
<dbReference type="OrthoDB" id="9804023at2"/>
<proteinExistence type="predicted"/>
<comment type="caution">
    <text evidence="2">The sequence shown here is derived from an EMBL/GenBank/DDBJ whole genome shotgun (WGS) entry which is preliminary data.</text>
</comment>